<name>A0A9P5NKU0_GYMJU</name>
<sequence>MVSTMFFSNQFPFFSLQFDLTVDDKHAGRLIFKLFNAEVPEATRHFCNLVTGKYGLGYKGSIFQPTNALTCIFLPTDDKRFTTYGEACTGSPLKPNACALGAGPDGLLISFVNDSLLQTGYRPIGEILSGSHIVRRLIKFPEDTFIVVASCRMVFAPDGDDPA</sequence>
<keyword evidence="4" id="KW-1185">Reference proteome</keyword>
<protein>
    <recommendedName>
        <fullName evidence="2">PPIase cyclophilin-type domain-containing protein</fullName>
    </recommendedName>
</protein>
<evidence type="ECO:0000259" key="2">
    <source>
        <dbReference type="PROSITE" id="PS50072"/>
    </source>
</evidence>
<evidence type="ECO:0000313" key="3">
    <source>
        <dbReference type="EMBL" id="KAF8896785.1"/>
    </source>
</evidence>
<dbReference type="InterPro" id="IPR002130">
    <property type="entry name" value="Cyclophilin-type_PPIase_dom"/>
</dbReference>
<organism evidence="3 4">
    <name type="scientific">Gymnopilus junonius</name>
    <name type="common">Spectacular rustgill mushroom</name>
    <name type="synonym">Gymnopilus spectabilis subsp. junonius</name>
    <dbReference type="NCBI Taxonomy" id="109634"/>
    <lineage>
        <taxon>Eukaryota</taxon>
        <taxon>Fungi</taxon>
        <taxon>Dikarya</taxon>
        <taxon>Basidiomycota</taxon>
        <taxon>Agaricomycotina</taxon>
        <taxon>Agaricomycetes</taxon>
        <taxon>Agaricomycetidae</taxon>
        <taxon>Agaricales</taxon>
        <taxon>Agaricineae</taxon>
        <taxon>Hymenogastraceae</taxon>
        <taxon>Gymnopilus</taxon>
    </lineage>
</organism>
<dbReference type="Proteomes" id="UP000724874">
    <property type="component" value="Unassembled WGS sequence"/>
</dbReference>
<reference evidence="3" key="1">
    <citation type="submission" date="2020-11" db="EMBL/GenBank/DDBJ databases">
        <authorList>
            <consortium name="DOE Joint Genome Institute"/>
            <person name="Ahrendt S."/>
            <person name="Riley R."/>
            <person name="Andreopoulos W."/>
            <person name="LaButti K."/>
            <person name="Pangilinan J."/>
            <person name="Ruiz-duenas F.J."/>
            <person name="Barrasa J.M."/>
            <person name="Sanchez-Garcia M."/>
            <person name="Camarero S."/>
            <person name="Miyauchi S."/>
            <person name="Serrano A."/>
            <person name="Linde D."/>
            <person name="Babiker R."/>
            <person name="Drula E."/>
            <person name="Ayuso-Fernandez I."/>
            <person name="Pacheco R."/>
            <person name="Padilla G."/>
            <person name="Ferreira P."/>
            <person name="Barriuso J."/>
            <person name="Kellner H."/>
            <person name="Castanera R."/>
            <person name="Alfaro M."/>
            <person name="Ramirez L."/>
            <person name="Pisabarro A.G."/>
            <person name="Kuo A."/>
            <person name="Tritt A."/>
            <person name="Lipzen A."/>
            <person name="He G."/>
            <person name="Yan M."/>
            <person name="Ng V."/>
            <person name="Cullen D."/>
            <person name="Martin F."/>
            <person name="Rosso M.-N."/>
            <person name="Henrissat B."/>
            <person name="Hibbett D."/>
            <person name="Martinez A.T."/>
            <person name="Grigoriev I.V."/>
        </authorList>
    </citation>
    <scope>NUCLEOTIDE SEQUENCE</scope>
    <source>
        <strain evidence="3">AH 44721</strain>
    </source>
</reference>
<comment type="catalytic activity">
    <reaction evidence="1">
        <text>[protein]-peptidylproline (omega=180) = [protein]-peptidylproline (omega=0)</text>
        <dbReference type="Rhea" id="RHEA:16237"/>
        <dbReference type="Rhea" id="RHEA-COMP:10747"/>
        <dbReference type="Rhea" id="RHEA-COMP:10748"/>
        <dbReference type="ChEBI" id="CHEBI:83833"/>
        <dbReference type="ChEBI" id="CHEBI:83834"/>
        <dbReference type="EC" id="5.2.1.8"/>
    </reaction>
</comment>
<feature type="domain" description="PPIase cyclophilin-type" evidence="2">
    <location>
        <begin position="17"/>
        <end position="64"/>
    </location>
</feature>
<dbReference type="PROSITE" id="PS50072">
    <property type="entry name" value="CSA_PPIASE_2"/>
    <property type="match status" value="1"/>
</dbReference>
<comment type="caution">
    <text evidence="3">The sequence shown here is derived from an EMBL/GenBank/DDBJ whole genome shotgun (WGS) entry which is preliminary data.</text>
</comment>
<proteinExistence type="predicted"/>
<evidence type="ECO:0000313" key="4">
    <source>
        <dbReference type="Proteomes" id="UP000724874"/>
    </source>
</evidence>
<dbReference type="InterPro" id="IPR029000">
    <property type="entry name" value="Cyclophilin-like_dom_sf"/>
</dbReference>
<gene>
    <name evidence="3" type="ORF">CPB84DRAFT_1212471</name>
</gene>
<dbReference type="GO" id="GO:0003755">
    <property type="term" value="F:peptidyl-prolyl cis-trans isomerase activity"/>
    <property type="evidence" value="ECO:0007669"/>
    <property type="project" value="UniProtKB-EC"/>
</dbReference>
<dbReference type="AlphaFoldDB" id="A0A9P5NKU0"/>
<evidence type="ECO:0000256" key="1">
    <source>
        <dbReference type="ARBA" id="ARBA00000971"/>
    </source>
</evidence>
<dbReference type="EMBL" id="JADNYJ010000059">
    <property type="protein sequence ID" value="KAF8896785.1"/>
    <property type="molecule type" value="Genomic_DNA"/>
</dbReference>
<accession>A0A9P5NKU0</accession>
<dbReference type="SUPFAM" id="SSF50891">
    <property type="entry name" value="Cyclophilin-like"/>
    <property type="match status" value="1"/>
</dbReference>
<dbReference type="OrthoDB" id="193499at2759"/>
<dbReference type="Gene3D" id="2.40.100.10">
    <property type="entry name" value="Cyclophilin-like"/>
    <property type="match status" value="1"/>
</dbReference>